<dbReference type="EMBL" id="JANBUN010001412">
    <property type="protein sequence ID" value="KAJ2798249.1"/>
    <property type="molecule type" value="Genomic_DNA"/>
</dbReference>
<gene>
    <name evidence="1" type="ORF">H4R21_004009</name>
</gene>
<sequence length="286" mass="29363">MDKRLPHRASHKAPAQSNGGAREDDPGLLARVADSATRLASGIASSSARGAAALDPAALAEAKSDEQRESGSYASRDWVADAAGSGPAAGPSGAGTAGPSHTAAASFRRAAHTTLGQAAADSGRPAASHQVSLAQGLDGRAVAEFLEQSAPAAMSTGGIDPFSAGLRVPARQHGQQAAGVVETTDPVAYLQGSTYATDMERSDRLDLQGSSDPAAPKASPATVARGWDELGASVLEEWQLNEAWDRAWMATAWSSARTREKAAEDPVPVAVTPAHKNLSYLLKPRI</sequence>
<evidence type="ECO:0000313" key="1">
    <source>
        <dbReference type="EMBL" id="KAJ2798249.1"/>
    </source>
</evidence>
<name>A0ACC1L083_9FUNG</name>
<keyword evidence="2" id="KW-1185">Reference proteome</keyword>
<protein>
    <submittedName>
        <fullName evidence="1">Uncharacterized protein</fullName>
    </submittedName>
</protein>
<proteinExistence type="predicted"/>
<reference evidence="1" key="1">
    <citation type="submission" date="2022-07" db="EMBL/GenBank/DDBJ databases">
        <title>Phylogenomic reconstructions and comparative analyses of Kickxellomycotina fungi.</title>
        <authorList>
            <person name="Reynolds N.K."/>
            <person name="Stajich J.E."/>
            <person name="Barry K."/>
            <person name="Grigoriev I.V."/>
            <person name="Crous P."/>
            <person name="Smith M.E."/>
        </authorList>
    </citation>
    <scope>NUCLEOTIDE SEQUENCE</scope>
    <source>
        <strain evidence="1">BCRC 34780</strain>
    </source>
</reference>
<organism evidence="1 2">
    <name type="scientific">Coemansia helicoidea</name>
    <dbReference type="NCBI Taxonomy" id="1286919"/>
    <lineage>
        <taxon>Eukaryota</taxon>
        <taxon>Fungi</taxon>
        <taxon>Fungi incertae sedis</taxon>
        <taxon>Zoopagomycota</taxon>
        <taxon>Kickxellomycotina</taxon>
        <taxon>Kickxellomycetes</taxon>
        <taxon>Kickxellales</taxon>
        <taxon>Kickxellaceae</taxon>
        <taxon>Coemansia</taxon>
    </lineage>
</organism>
<accession>A0ACC1L083</accession>
<dbReference type="Proteomes" id="UP001140087">
    <property type="component" value="Unassembled WGS sequence"/>
</dbReference>
<evidence type="ECO:0000313" key="2">
    <source>
        <dbReference type="Proteomes" id="UP001140087"/>
    </source>
</evidence>
<comment type="caution">
    <text evidence="1">The sequence shown here is derived from an EMBL/GenBank/DDBJ whole genome shotgun (WGS) entry which is preliminary data.</text>
</comment>